<reference evidence="4" key="1">
    <citation type="submission" date="2021-01" db="EMBL/GenBank/DDBJ databases">
        <authorList>
            <person name="Corre E."/>
            <person name="Pelletier E."/>
            <person name="Niang G."/>
            <person name="Scheremetjew M."/>
            <person name="Finn R."/>
            <person name="Kale V."/>
            <person name="Holt S."/>
            <person name="Cochrane G."/>
            <person name="Meng A."/>
            <person name="Brown T."/>
            <person name="Cohen L."/>
        </authorList>
    </citation>
    <scope>NUCLEOTIDE SEQUENCE</scope>
</reference>
<dbReference type="GO" id="GO:0006355">
    <property type="term" value="P:regulation of DNA-templated transcription"/>
    <property type="evidence" value="ECO:0007669"/>
    <property type="project" value="InterPro"/>
</dbReference>
<keyword evidence="3" id="KW-0539">Nucleus</keyword>
<proteinExistence type="predicted"/>
<dbReference type="Gene3D" id="4.10.1060.10">
    <property type="entry name" value="Zinc finger, RanBP2-type"/>
    <property type="match status" value="3"/>
</dbReference>
<dbReference type="AlphaFoldDB" id="A0A7S1AMU2"/>
<accession>A0A7S1AMU2</accession>
<dbReference type="EMBL" id="HBFQ01047563">
    <property type="protein sequence ID" value="CAD8859540.1"/>
    <property type="molecule type" value="Transcribed_RNA"/>
</dbReference>
<evidence type="ECO:0000256" key="2">
    <source>
        <dbReference type="ARBA" id="ARBA00022884"/>
    </source>
</evidence>
<dbReference type="GO" id="GO:0005634">
    <property type="term" value="C:nucleus"/>
    <property type="evidence" value="ECO:0007669"/>
    <property type="project" value="UniProtKB-SubCell"/>
</dbReference>
<name>A0A7S1AMU2_NOCSC</name>
<evidence type="ECO:0008006" key="5">
    <source>
        <dbReference type="Google" id="ProtNLM"/>
    </source>
</evidence>
<comment type="subcellular location">
    <subcellularLocation>
        <location evidence="1">Nucleus</location>
    </subcellularLocation>
</comment>
<evidence type="ECO:0000256" key="1">
    <source>
        <dbReference type="ARBA" id="ARBA00004123"/>
    </source>
</evidence>
<evidence type="ECO:0000256" key="3">
    <source>
        <dbReference type="ARBA" id="ARBA00023242"/>
    </source>
</evidence>
<gene>
    <name evidence="4" type="ORF">NSCI0253_LOCUS33894</name>
</gene>
<organism evidence="4">
    <name type="scientific">Noctiluca scintillans</name>
    <name type="common">Sea sparkle</name>
    <name type="synonym">Red tide dinoflagellate</name>
    <dbReference type="NCBI Taxonomy" id="2966"/>
    <lineage>
        <taxon>Eukaryota</taxon>
        <taxon>Sar</taxon>
        <taxon>Alveolata</taxon>
        <taxon>Dinophyceae</taxon>
        <taxon>Noctilucales</taxon>
        <taxon>Noctilucaceae</taxon>
        <taxon>Noctiluca</taxon>
    </lineage>
</organism>
<keyword evidence="2" id="KW-0694">RNA-binding</keyword>
<evidence type="ECO:0000313" key="4">
    <source>
        <dbReference type="EMBL" id="CAD8859540.1"/>
    </source>
</evidence>
<protein>
    <recommendedName>
        <fullName evidence="5">RanBP2-type domain-containing protein</fullName>
    </recommendedName>
</protein>
<dbReference type="GO" id="GO:0003723">
    <property type="term" value="F:RNA binding"/>
    <property type="evidence" value="ECO:0007669"/>
    <property type="project" value="UniProtKB-KW"/>
</dbReference>
<dbReference type="PANTHER" id="PTHR23238">
    <property type="entry name" value="RNA BINDING PROTEIN"/>
    <property type="match status" value="1"/>
</dbReference>
<dbReference type="InterPro" id="IPR034870">
    <property type="entry name" value="TET_fam"/>
</dbReference>
<sequence>MDGRAPDWQCPNTSCLNHTKLVFGRNSHCPSCGSPPEPSMRAFTKEEVAPHVQPNPRGANDWQCPNESCINHLKMVFGRHVNCPSCNAPRMMPEWYAKEELIPDRGNDWQCPNEGCINHSKMVFGRHTSCPSCGTARNATKAGDWLCPNTSCINSKNLVFARNTHCPNCGSPKPMTKGPMTVPRQHVVQFPPMMPTMFCPPAQMVGGKGCKGVNGDWKCPNPSCVNHVRMVFGKNMLCPQCGSPKSIPTPVMQVAMGKGSQGDWQCPKPDCVNHVRMVFGKHDNCPQCGSDKLPQVLWDAGLQEPLPEVFGRPGDWQCPNSECINHRKLVFAKNTECPKCGSPPVEALRTVPARGDGRSRSPYR</sequence>